<gene>
    <name evidence="1" type="primary">52</name>
</gene>
<dbReference type="Proteomes" id="UP000001251">
    <property type="component" value="Segment"/>
</dbReference>
<organism evidence="1 2">
    <name type="scientific">Lomovskayavirus BT1</name>
    <dbReference type="NCBI Taxonomy" id="225588"/>
    <lineage>
        <taxon>Viruses</taxon>
        <taxon>Duplodnaviria</taxon>
        <taxon>Heunggongvirae</taxon>
        <taxon>Uroviricota</taxon>
        <taxon>Caudoviricetes</taxon>
        <taxon>Colingsworthviridae</taxon>
        <taxon>Lomovskayavirus</taxon>
    </lineage>
</organism>
<evidence type="ECO:0000313" key="1">
    <source>
        <dbReference type="EMBL" id="CAD80119.1"/>
    </source>
</evidence>
<dbReference type="SUPFAM" id="SSF52540">
    <property type="entry name" value="P-loop containing nucleoside triphosphate hydrolases"/>
    <property type="match status" value="1"/>
</dbReference>
<dbReference type="EMBL" id="AJ550940">
    <property type="protein sequence ID" value="CAD80119.1"/>
    <property type="molecule type" value="Genomic_DNA"/>
</dbReference>
<dbReference type="Pfam" id="PF21448">
    <property type="entry name" value="DNMK"/>
    <property type="match status" value="1"/>
</dbReference>
<dbReference type="RefSeq" id="NP_813711.1">
    <property type="nucleotide sequence ID" value="NC_004664.2"/>
</dbReference>
<sequence length="193" mass="21773">MAYYKSIGLIGRAQSGKDTVGARLRQRYGYQRVAFADPLKAAALRVDPWIPTGYGVYARLSRLVADVGWDYAKTTYPEVRRVLQHVGQTVREIDPGFWVRAAAPAIDAAERLNLPVVVTDARYENEARYLTERGFALIRVDRPGVVPLGADYARHRSETELDEWKAQVTIRNTGTLEDLNRIVDSLLLPRSTR</sequence>
<accession>Q859A6</accession>
<evidence type="ECO:0000313" key="2">
    <source>
        <dbReference type="Proteomes" id="UP000001251"/>
    </source>
</evidence>
<keyword evidence="2" id="KW-1185">Reference proteome</keyword>
<dbReference type="InterPro" id="IPR048444">
    <property type="entry name" value="DNMK"/>
</dbReference>
<proteinExistence type="predicted"/>
<name>Q859A6_9CAUD</name>
<dbReference type="InterPro" id="IPR027417">
    <property type="entry name" value="P-loop_NTPase"/>
</dbReference>
<protein>
    <submittedName>
        <fullName evidence="1">Gp52</fullName>
    </submittedName>
</protein>
<dbReference type="KEGG" id="vg:1258889"/>
<dbReference type="GeneID" id="1258889"/>
<dbReference type="Gene3D" id="3.40.50.300">
    <property type="entry name" value="P-loop containing nucleotide triphosphate hydrolases"/>
    <property type="match status" value="1"/>
</dbReference>
<reference evidence="1 2" key="1">
    <citation type="journal article" date="2003" name="J. Bacteriol.">
        <title>Integration site for Streptomyces phage phiBT1 and development of site-specific integrating vectors.</title>
        <authorList>
            <person name="Gregory M.A."/>
            <person name="Till R."/>
            <person name="Smith M.C."/>
        </authorList>
    </citation>
    <scope>NUCLEOTIDE SEQUENCE</scope>
</reference>
<dbReference type="OrthoDB" id="9152at10239"/>